<accession>X1CNV2</accession>
<comment type="caution">
    <text evidence="1">The sequence shown here is derived from an EMBL/GenBank/DDBJ whole genome shotgun (WGS) entry which is preliminary data.</text>
</comment>
<evidence type="ECO:0000313" key="1">
    <source>
        <dbReference type="EMBL" id="GAH10101.1"/>
    </source>
</evidence>
<gene>
    <name evidence="1" type="ORF">S01H4_57810</name>
</gene>
<feature type="non-terminal residue" evidence="1">
    <location>
        <position position="120"/>
    </location>
</feature>
<organism evidence="1">
    <name type="scientific">marine sediment metagenome</name>
    <dbReference type="NCBI Taxonomy" id="412755"/>
    <lineage>
        <taxon>unclassified sequences</taxon>
        <taxon>metagenomes</taxon>
        <taxon>ecological metagenomes</taxon>
    </lineage>
</organism>
<dbReference type="EMBL" id="BART01033694">
    <property type="protein sequence ID" value="GAH10101.1"/>
    <property type="molecule type" value="Genomic_DNA"/>
</dbReference>
<sequence>MERFLFVLGSNWQLSLAELDNYLRYSKNRGKIIDYSANVAIVEFEELHKELYFINELMEIQFTLGGCQKIAKVFDFIDIQTIKDAFPLEVDNYRHLEKSRKKILAVINNSLIGKNQVFPA</sequence>
<protein>
    <submittedName>
        <fullName evidence="1">Uncharacterized protein</fullName>
    </submittedName>
</protein>
<dbReference type="AlphaFoldDB" id="X1CNV2"/>
<reference evidence="1" key="1">
    <citation type="journal article" date="2014" name="Front. Microbiol.">
        <title>High frequency of phylogenetically diverse reductive dehalogenase-homologous genes in deep subseafloor sedimentary metagenomes.</title>
        <authorList>
            <person name="Kawai M."/>
            <person name="Futagami T."/>
            <person name="Toyoda A."/>
            <person name="Takaki Y."/>
            <person name="Nishi S."/>
            <person name="Hori S."/>
            <person name="Arai W."/>
            <person name="Tsubouchi T."/>
            <person name="Morono Y."/>
            <person name="Uchiyama I."/>
            <person name="Ito T."/>
            <person name="Fujiyama A."/>
            <person name="Inagaki F."/>
            <person name="Takami H."/>
        </authorList>
    </citation>
    <scope>NUCLEOTIDE SEQUENCE</scope>
    <source>
        <strain evidence="1">Expedition CK06-06</strain>
    </source>
</reference>
<name>X1CNV2_9ZZZZ</name>
<proteinExistence type="predicted"/>